<proteinExistence type="predicted"/>
<name>A0A3E2NDN6_9FIRM</name>
<evidence type="ECO:0000313" key="2">
    <source>
        <dbReference type="EMBL" id="RFZ79073.1"/>
    </source>
</evidence>
<dbReference type="OrthoDB" id="9790652at2"/>
<dbReference type="Gene3D" id="3.40.630.30">
    <property type="match status" value="1"/>
</dbReference>
<evidence type="ECO:0000313" key="3">
    <source>
        <dbReference type="Proteomes" id="UP000260680"/>
    </source>
</evidence>
<dbReference type="InterPro" id="IPR022525">
    <property type="entry name" value="GNAT_AblB"/>
</dbReference>
<reference evidence="2 3" key="1">
    <citation type="submission" date="2018-07" db="EMBL/GenBank/DDBJ databases">
        <title>New species, Clostridium PI-S10-A1B.</title>
        <authorList>
            <person name="Krishna G."/>
            <person name="Summeta K."/>
            <person name="Shikha S."/>
            <person name="Prabhu P.B."/>
            <person name="Suresh K."/>
        </authorList>
    </citation>
    <scope>NUCLEOTIDE SEQUENCE [LARGE SCALE GENOMIC DNA]</scope>
    <source>
        <strain evidence="2 3">PI-S10-A1B</strain>
    </source>
</reference>
<dbReference type="NCBIfam" id="TIGR03827">
    <property type="entry name" value="GNAT_ablB"/>
    <property type="match status" value="1"/>
</dbReference>
<dbReference type="PROSITE" id="PS51186">
    <property type="entry name" value="GNAT"/>
    <property type="match status" value="1"/>
</dbReference>
<dbReference type="AlphaFoldDB" id="A0A3E2NDN6"/>
<dbReference type="InterPro" id="IPR000182">
    <property type="entry name" value="GNAT_dom"/>
</dbReference>
<organism evidence="2 3">
    <name type="scientific">Lacrimispora amygdalina</name>
    <dbReference type="NCBI Taxonomy" id="253257"/>
    <lineage>
        <taxon>Bacteria</taxon>
        <taxon>Bacillati</taxon>
        <taxon>Bacillota</taxon>
        <taxon>Clostridia</taxon>
        <taxon>Lachnospirales</taxon>
        <taxon>Lachnospiraceae</taxon>
        <taxon>Lacrimispora</taxon>
    </lineage>
</organism>
<dbReference type="SUPFAM" id="SSF55729">
    <property type="entry name" value="Acyl-CoA N-acyltransferases (Nat)"/>
    <property type="match status" value="1"/>
</dbReference>
<evidence type="ECO:0000259" key="1">
    <source>
        <dbReference type="PROSITE" id="PS51186"/>
    </source>
</evidence>
<feature type="domain" description="N-acetyltransferase" evidence="1">
    <location>
        <begin position="134"/>
        <end position="284"/>
    </location>
</feature>
<accession>A0A3E2NDN6</accession>
<dbReference type="Proteomes" id="UP000260680">
    <property type="component" value="Unassembled WGS sequence"/>
</dbReference>
<gene>
    <name evidence="2" type="primary">ablB</name>
    <name evidence="2" type="ORF">DS742_10035</name>
</gene>
<dbReference type="GO" id="GO:0008080">
    <property type="term" value="F:N-acetyltransferase activity"/>
    <property type="evidence" value="ECO:0007669"/>
    <property type="project" value="InterPro"/>
</dbReference>
<dbReference type="Pfam" id="PF00583">
    <property type="entry name" value="Acetyltransf_1"/>
    <property type="match status" value="1"/>
</dbReference>
<comment type="caution">
    <text evidence="2">The sequence shown here is derived from an EMBL/GenBank/DDBJ whole genome shotgun (WGS) entry which is preliminary data.</text>
</comment>
<dbReference type="InterPro" id="IPR016181">
    <property type="entry name" value="Acyl_CoA_acyltransferase"/>
</dbReference>
<dbReference type="EMBL" id="QOHO01000028">
    <property type="protein sequence ID" value="RFZ79073.1"/>
    <property type="molecule type" value="Genomic_DNA"/>
</dbReference>
<protein>
    <submittedName>
        <fullName evidence="2">Beta-lysine N-acetyltransferase</fullName>
    </submittedName>
</protein>
<sequence length="284" mass="32360">MKKFQCDTENNCFFTIDTVKIYLDKMNKRVKIFDSDSITIQTLEKIKGFASVNQAGKIIGNAVLSHVKLFTQAGFCIEGKIDGFFKGTDAYCVSYFMDGKRKISENQEQKDKIIAQCLMSDSRYIAGGSNNPPYSIRTAAQRDIGEIAALFSTVFSTYPTPVYDEEYLRQTMNGKILYKVAEYEGKIIGIASADMDMENRNAEMTDCATYPEYRGKGVLSNIIYELESELKNRNFITLYSLSRAVNTGINMVLYKHQYKYRGRLINNCNICGAFEDMNIWIKMI</sequence>
<dbReference type="CDD" id="cd04301">
    <property type="entry name" value="NAT_SF"/>
    <property type="match status" value="1"/>
</dbReference>
<dbReference type="RefSeq" id="WP_117416871.1">
    <property type="nucleotide sequence ID" value="NZ_QOHO01000028.1"/>
</dbReference>